<dbReference type="GO" id="GO:0022625">
    <property type="term" value="C:cytosolic large ribosomal subunit"/>
    <property type="evidence" value="ECO:0007669"/>
    <property type="project" value="UniProtKB-UniRule"/>
</dbReference>
<dbReference type="InterPro" id="IPR018492">
    <property type="entry name" value="Ribosomal_eL8/Nhp2"/>
</dbReference>
<dbReference type="PANTHER" id="PTHR23105">
    <property type="entry name" value="RIBOSOMAL PROTEIN L7AE FAMILY MEMBER"/>
    <property type="match status" value="1"/>
</dbReference>
<evidence type="ECO:0000259" key="6">
    <source>
        <dbReference type="Pfam" id="PF01248"/>
    </source>
</evidence>
<evidence type="ECO:0000256" key="1">
    <source>
        <dbReference type="ARBA" id="ARBA00007337"/>
    </source>
</evidence>
<dbReference type="FunFam" id="3.30.1330.30:FF:000003">
    <property type="entry name" value="60S ribosomal protein L7a"/>
    <property type="match status" value="1"/>
</dbReference>
<feature type="region of interest" description="Disordered" evidence="5">
    <location>
        <begin position="118"/>
        <end position="140"/>
    </location>
</feature>
<feature type="compositionally biased region" description="Basic and acidic residues" evidence="5">
    <location>
        <begin position="121"/>
        <end position="135"/>
    </location>
</feature>
<dbReference type="InterPro" id="IPR004038">
    <property type="entry name" value="Ribosomal_eL8/eL30/eS12/Gad45"/>
</dbReference>
<dbReference type="Pfam" id="PF01248">
    <property type="entry name" value="Ribosomal_L7Ae"/>
    <property type="match status" value="1"/>
</dbReference>
<evidence type="ECO:0000256" key="2">
    <source>
        <dbReference type="ARBA" id="ARBA00022980"/>
    </source>
</evidence>
<dbReference type="InterPro" id="IPR029064">
    <property type="entry name" value="Ribosomal_eL30-like_sf"/>
</dbReference>
<feature type="domain" description="Ribosomal protein eL8/eL30/eS12/Gadd45" evidence="6">
    <location>
        <begin position="134"/>
        <end position="217"/>
    </location>
</feature>
<name>A0AAW2I2D1_9NEOP</name>
<reference evidence="7" key="1">
    <citation type="journal article" date="2024" name="Gigascience">
        <title>Chromosome-level genome of the poultry shaft louse Menopon gallinae provides insight into the host-switching and adaptive evolution of parasitic lice.</title>
        <authorList>
            <person name="Xu Y."/>
            <person name="Ma L."/>
            <person name="Liu S."/>
            <person name="Liang Y."/>
            <person name="Liu Q."/>
            <person name="He Z."/>
            <person name="Tian L."/>
            <person name="Duan Y."/>
            <person name="Cai W."/>
            <person name="Li H."/>
            <person name="Song F."/>
        </authorList>
    </citation>
    <scope>NUCLEOTIDE SEQUENCE</scope>
    <source>
        <strain evidence="7">Cailab_2023a</strain>
    </source>
</reference>
<accession>A0AAW2I2D1</accession>
<evidence type="ECO:0000256" key="3">
    <source>
        <dbReference type="ARBA" id="ARBA00023274"/>
    </source>
</evidence>
<dbReference type="InterPro" id="IPR001921">
    <property type="entry name" value="Ribosomal_eL8_euk"/>
</dbReference>
<evidence type="ECO:0000256" key="5">
    <source>
        <dbReference type="SAM" id="MobiDB-lite"/>
    </source>
</evidence>
<dbReference type="InterPro" id="IPR004037">
    <property type="entry name" value="Ribosomal_eL8-like_CS"/>
</dbReference>
<proteinExistence type="inferred from homology"/>
<dbReference type="PROSITE" id="PS01082">
    <property type="entry name" value="RIBOSOMAL_L7AE"/>
    <property type="match status" value="1"/>
</dbReference>
<dbReference type="AlphaFoldDB" id="A0AAW2I2D1"/>
<dbReference type="EMBL" id="JARGDH010000002">
    <property type="protein sequence ID" value="KAL0275946.1"/>
    <property type="molecule type" value="Genomic_DNA"/>
</dbReference>
<dbReference type="PRINTS" id="PR00882">
    <property type="entry name" value="RIBOSOMALL7A"/>
</dbReference>
<dbReference type="GO" id="GO:0042254">
    <property type="term" value="P:ribosome biogenesis"/>
    <property type="evidence" value="ECO:0007669"/>
    <property type="project" value="InterPro"/>
</dbReference>
<dbReference type="Gene3D" id="3.30.1330.30">
    <property type="match status" value="1"/>
</dbReference>
<dbReference type="SUPFAM" id="SSF55315">
    <property type="entry name" value="L30e-like"/>
    <property type="match status" value="1"/>
</dbReference>
<keyword evidence="3 4" id="KW-0687">Ribonucleoprotein</keyword>
<organism evidence="7">
    <name type="scientific">Menopon gallinae</name>
    <name type="common">poultry shaft louse</name>
    <dbReference type="NCBI Taxonomy" id="328185"/>
    <lineage>
        <taxon>Eukaryota</taxon>
        <taxon>Metazoa</taxon>
        <taxon>Ecdysozoa</taxon>
        <taxon>Arthropoda</taxon>
        <taxon>Hexapoda</taxon>
        <taxon>Insecta</taxon>
        <taxon>Pterygota</taxon>
        <taxon>Neoptera</taxon>
        <taxon>Paraneoptera</taxon>
        <taxon>Psocodea</taxon>
        <taxon>Troctomorpha</taxon>
        <taxon>Phthiraptera</taxon>
        <taxon>Amblycera</taxon>
        <taxon>Menoponidae</taxon>
        <taxon>Menopon</taxon>
    </lineage>
</organism>
<keyword evidence="2 4" id="KW-0689">Ribosomal protein</keyword>
<dbReference type="GO" id="GO:0003723">
    <property type="term" value="F:RNA binding"/>
    <property type="evidence" value="ECO:0007669"/>
    <property type="project" value="UniProtKB-UniRule"/>
</dbReference>
<evidence type="ECO:0000256" key="4">
    <source>
        <dbReference type="RuleBase" id="RU367042"/>
    </source>
</evidence>
<protein>
    <recommendedName>
        <fullName evidence="4">60S ribosomal protein L7a</fullName>
    </recommendedName>
</protein>
<comment type="function">
    <text evidence="4">Component of the ribosome.</text>
</comment>
<gene>
    <name evidence="7" type="ORF">PYX00_003648</name>
</gene>
<comment type="caution">
    <text evidence="7">The sequence shown here is derived from an EMBL/GenBank/DDBJ whole genome shotgun (WGS) entry which is preliminary data.</text>
</comment>
<dbReference type="PRINTS" id="PR00881">
    <property type="entry name" value="L7ARS6FAMILY"/>
</dbReference>
<comment type="similarity">
    <text evidence="1 4">Belongs to the eukaryotic ribosomal protein eL8 family.</text>
</comment>
<dbReference type="InterPro" id="IPR050257">
    <property type="entry name" value="eL8/uL1-like"/>
</dbReference>
<evidence type="ECO:0000313" key="7">
    <source>
        <dbReference type="EMBL" id="KAL0275946.1"/>
    </source>
</evidence>
<sequence length="272" mass="31102">MVNKKPKLVKKKPGKKVAAAPLTVKKPEPKKIVNPLFEKRPRNFGIGQDIQPKRDLSRFVKWPKYVRIQRQKSVLLKRLKIPPPIHQFSSSLDRQTATQLFKILEKYRPESKVMKMKRLKARAESKVSKKADTPTKRPNVVRQGTNTVTKLIEQKKAQLVVIAHDVDPIELVLFLPALCRKMGVPYCIVKSKARLGRLVRRKTCTAIAMTQVDSGDRAAFSKVIETINTNFNERFEEIRKHWGGGVLGAKSLARMRKIEKAKQRESAQKKAL</sequence>